<dbReference type="Pfam" id="PF01903">
    <property type="entry name" value="CbiX"/>
    <property type="match status" value="2"/>
</dbReference>
<dbReference type="CDD" id="cd03416">
    <property type="entry name" value="CbiX_SirB_N"/>
    <property type="match status" value="1"/>
</dbReference>
<evidence type="ECO:0000256" key="2">
    <source>
        <dbReference type="ARBA" id="ARBA00023239"/>
    </source>
</evidence>
<accession>A0ABW2PEC2</accession>
<dbReference type="SUPFAM" id="SSF53800">
    <property type="entry name" value="Chelatase"/>
    <property type="match status" value="1"/>
</dbReference>
<dbReference type="Proteomes" id="UP001596496">
    <property type="component" value="Unassembled WGS sequence"/>
</dbReference>
<proteinExistence type="predicted"/>
<gene>
    <name evidence="4" type="ORF">ACFQSB_31095</name>
</gene>
<dbReference type="CDD" id="cd03414">
    <property type="entry name" value="CbiX_SirB_C"/>
    <property type="match status" value="1"/>
</dbReference>
<keyword evidence="2" id="KW-0456">Lyase</keyword>
<evidence type="ECO:0000256" key="1">
    <source>
        <dbReference type="ARBA" id="ARBA00022723"/>
    </source>
</evidence>
<keyword evidence="5" id="KW-1185">Reference proteome</keyword>
<name>A0ABW2PEC2_9ACTN</name>
<organism evidence="4 5">
    <name type="scientific">Sphaerisporangium rhizosphaerae</name>
    <dbReference type="NCBI Taxonomy" id="2269375"/>
    <lineage>
        <taxon>Bacteria</taxon>
        <taxon>Bacillati</taxon>
        <taxon>Actinomycetota</taxon>
        <taxon>Actinomycetes</taxon>
        <taxon>Streptosporangiales</taxon>
        <taxon>Streptosporangiaceae</taxon>
        <taxon>Sphaerisporangium</taxon>
    </lineage>
</organism>
<dbReference type="EMBL" id="JBHTCG010000029">
    <property type="protein sequence ID" value="MFC7386691.1"/>
    <property type="molecule type" value="Genomic_DNA"/>
</dbReference>
<dbReference type="Gene3D" id="3.40.50.1400">
    <property type="match status" value="2"/>
</dbReference>
<dbReference type="InterPro" id="IPR050963">
    <property type="entry name" value="Sirohydro_Cobaltochel/CbiX"/>
</dbReference>
<evidence type="ECO:0000313" key="5">
    <source>
        <dbReference type="Proteomes" id="UP001596496"/>
    </source>
</evidence>
<evidence type="ECO:0000256" key="3">
    <source>
        <dbReference type="SAM" id="MobiDB-lite"/>
    </source>
</evidence>
<dbReference type="InterPro" id="IPR002762">
    <property type="entry name" value="CbiX-like"/>
</dbReference>
<comment type="caution">
    <text evidence="4">The sequence shown here is derived from an EMBL/GenBank/DDBJ whole genome shotgun (WGS) entry which is preliminary data.</text>
</comment>
<protein>
    <submittedName>
        <fullName evidence="4">Sirohydrochlorin chelatase</fullName>
    </submittedName>
</protein>
<reference evidence="5" key="1">
    <citation type="journal article" date="2019" name="Int. J. Syst. Evol. Microbiol.">
        <title>The Global Catalogue of Microorganisms (GCM) 10K type strain sequencing project: providing services to taxonomists for standard genome sequencing and annotation.</title>
        <authorList>
            <consortium name="The Broad Institute Genomics Platform"/>
            <consortium name="The Broad Institute Genome Sequencing Center for Infectious Disease"/>
            <person name="Wu L."/>
            <person name="Ma J."/>
        </authorList>
    </citation>
    <scope>NUCLEOTIDE SEQUENCE [LARGE SCALE GENOMIC DNA]</scope>
    <source>
        <strain evidence="5">CECT 7649</strain>
    </source>
</reference>
<dbReference type="RefSeq" id="WP_380830420.1">
    <property type="nucleotide sequence ID" value="NZ_JBHTCG010000029.1"/>
</dbReference>
<feature type="region of interest" description="Disordered" evidence="3">
    <location>
        <begin position="391"/>
        <end position="444"/>
    </location>
</feature>
<evidence type="ECO:0000313" key="4">
    <source>
        <dbReference type="EMBL" id="MFC7386691.1"/>
    </source>
</evidence>
<sequence>MKPPLLLIGHGAHDDTGAAEFGRFVHRLRCRLDQVAADVSGGFVAKGRPSLNDSVASLLARGHHRLVTVPLALGDNGDIPAEIARAQVMHPTLSCDLARPLDASPQVLGLMAERLADALAEMPRLASVTVGDEHGEAAWEPISPAETAVVLVGHGSPDTAANAEVHRVSRLFWETHAADLLTVETAYVSDAPPSVAQGIERCRRLGAKRVVVLPYLLFAGGVLERIWAEALAYAAGHIDLDVRCAEVIGDCEGLADLIIDRYEQALHAASPWPSHQNGTPFALRTPFNADTAAFAPDAPFDADSAAFDADTLFEADTAFKADTAFDADTAFKADTAFESDTAFEANTAAFGADTAAFRAVEGELPAFTDPVEAVLDPADEPLSLEELDSLPAPEILEDPTAPVLRGDDVLREDDPLRGDDVLGGDEPPVRRLTRDQPTLAEGLV</sequence>
<feature type="compositionally biased region" description="Basic and acidic residues" evidence="3">
    <location>
        <begin position="405"/>
        <end position="420"/>
    </location>
</feature>
<dbReference type="PANTHER" id="PTHR33542">
    <property type="entry name" value="SIROHYDROCHLORIN FERROCHELATASE, CHLOROPLASTIC"/>
    <property type="match status" value="1"/>
</dbReference>
<dbReference type="PANTHER" id="PTHR33542:SF3">
    <property type="entry name" value="SIROHYDROCHLORIN FERROCHELATASE, CHLOROPLASTIC"/>
    <property type="match status" value="1"/>
</dbReference>
<keyword evidence="1" id="KW-0479">Metal-binding</keyword>